<dbReference type="PANTHER" id="PTHR30575:SF0">
    <property type="entry name" value="XAA-ARG DIPEPTIDASE"/>
    <property type="match status" value="1"/>
</dbReference>
<dbReference type="InterPro" id="IPR017144">
    <property type="entry name" value="Xaa-Arg_dipeptidase"/>
</dbReference>
<dbReference type="InterPro" id="IPR036264">
    <property type="entry name" value="Bact_exopeptidase_dim_dom"/>
</dbReference>
<reference evidence="4" key="1">
    <citation type="submission" date="2025-08" db="UniProtKB">
        <authorList>
            <consortium name="RefSeq"/>
        </authorList>
    </citation>
    <scope>IDENTIFICATION</scope>
</reference>
<dbReference type="KEGG" id="bgt:106071654"/>
<dbReference type="PANTHER" id="PTHR30575">
    <property type="entry name" value="PEPTIDASE M20"/>
    <property type="match status" value="1"/>
</dbReference>
<dbReference type="Gene3D" id="3.40.630.10">
    <property type="entry name" value="Zn peptidases"/>
    <property type="match status" value="1"/>
</dbReference>
<evidence type="ECO:0000313" key="4">
    <source>
        <dbReference type="RefSeq" id="XP_013087266.2"/>
    </source>
</evidence>
<dbReference type="InterPro" id="IPR011650">
    <property type="entry name" value="Peptidase_M20_dimer"/>
</dbReference>
<dbReference type="InterPro" id="IPR002933">
    <property type="entry name" value="Peptidase_M20"/>
</dbReference>
<dbReference type="SUPFAM" id="SSF53187">
    <property type="entry name" value="Zn-dependent exopeptidases"/>
    <property type="match status" value="1"/>
</dbReference>
<dbReference type="SUPFAM" id="SSF55031">
    <property type="entry name" value="Bacterial exopeptidase dimerisation domain"/>
    <property type="match status" value="1"/>
</dbReference>
<proteinExistence type="inferred from homology"/>
<sequence>MLSVLKRSRLKLRLGLGLFNNNIFNINIINIQSQWQFSTQSEAKKADMTTPKSIACNAIDRANDCLREISLDIWEHPELCFQEHHAHKVLTDFLEQRGFKVERNYKLETAFRATVSNSGTEVDALNIGVLCEYDALPGLGHACGHNLIAIMGLSTSLGIQEALLKSNLQGKLTVIGCPAEEGGGGKIDLINAGAFSDIDLAMMAHPSQHNVPKPVYVAMAQVNVTFKGKASHASSYPWEGINALDAAVLCYQNISCMRQQLKPTWRVHGVITNGGEKPNIIPDKSELLYYIRAPCLAELKELQRKLTGCFEGAALATGCSVNYEFDSKCYDSLQSNPVLADLYVANGETLGIEYETDVDRLLKPGGSTDMGNVSKVVPSIHPKYSLNTTASLHTTEFRDLVKTEASHKITLLHAKALACAAIDVYQDTRLLGKIKESFQSAD</sequence>
<evidence type="ECO:0000256" key="1">
    <source>
        <dbReference type="PIRNR" id="PIRNR037226"/>
    </source>
</evidence>
<dbReference type="CDD" id="cd05672">
    <property type="entry name" value="M20_ACY1L2-like"/>
    <property type="match status" value="1"/>
</dbReference>
<feature type="domain" description="Peptidase M20 dimerisation" evidence="2">
    <location>
        <begin position="220"/>
        <end position="311"/>
    </location>
</feature>
<dbReference type="PIRSF" id="PIRSF037226">
    <property type="entry name" value="Amidohydrolase_ACY1L2_prd"/>
    <property type="match status" value="1"/>
</dbReference>
<accession>A0A9U8EHX2</accession>
<keyword evidence="3" id="KW-1185">Reference proteome</keyword>
<dbReference type="InterPro" id="IPR017439">
    <property type="entry name" value="Amidohydrolase"/>
</dbReference>
<dbReference type="OMA" id="YALPSMN"/>
<dbReference type="InterPro" id="IPR052030">
    <property type="entry name" value="Peptidase_M20/M20A_hydrolases"/>
</dbReference>
<comment type="similarity">
    <text evidence="1">Belongs to the peptidase M20A family.</text>
</comment>
<dbReference type="Gene3D" id="3.30.70.360">
    <property type="match status" value="1"/>
</dbReference>
<dbReference type="Pfam" id="PF07687">
    <property type="entry name" value="M20_dimer"/>
    <property type="match status" value="1"/>
</dbReference>
<protein>
    <recommendedName>
        <fullName evidence="1">Peptidase M20 domain-containing protein 2</fullName>
    </recommendedName>
</protein>
<evidence type="ECO:0000259" key="2">
    <source>
        <dbReference type="Pfam" id="PF07687"/>
    </source>
</evidence>
<dbReference type="OrthoDB" id="6119954at2759"/>
<evidence type="ECO:0000313" key="3">
    <source>
        <dbReference type="Proteomes" id="UP001165740"/>
    </source>
</evidence>
<organism evidence="3 4">
    <name type="scientific">Biomphalaria glabrata</name>
    <name type="common">Bloodfluke planorb</name>
    <name type="synonym">Freshwater snail</name>
    <dbReference type="NCBI Taxonomy" id="6526"/>
    <lineage>
        <taxon>Eukaryota</taxon>
        <taxon>Metazoa</taxon>
        <taxon>Spiralia</taxon>
        <taxon>Lophotrochozoa</taxon>
        <taxon>Mollusca</taxon>
        <taxon>Gastropoda</taxon>
        <taxon>Heterobranchia</taxon>
        <taxon>Euthyneura</taxon>
        <taxon>Panpulmonata</taxon>
        <taxon>Hygrophila</taxon>
        <taxon>Lymnaeoidea</taxon>
        <taxon>Planorbidae</taxon>
        <taxon>Biomphalaria</taxon>
    </lineage>
</organism>
<name>A0A9U8EHX2_BIOGL</name>
<dbReference type="RefSeq" id="XP_013087266.2">
    <property type="nucleotide sequence ID" value="XM_013231812.2"/>
</dbReference>
<dbReference type="FunFam" id="3.30.70.360:FF:000004">
    <property type="entry name" value="Peptidase M20 domain-containing protein 2"/>
    <property type="match status" value="1"/>
</dbReference>
<dbReference type="Pfam" id="PF01546">
    <property type="entry name" value="Peptidase_M20"/>
    <property type="match status" value="1"/>
</dbReference>
<gene>
    <name evidence="4" type="primary">LOC106071654</name>
</gene>
<dbReference type="Proteomes" id="UP001165740">
    <property type="component" value="Chromosome 6"/>
</dbReference>
<dbReference type="GO" id="GO:0016805">
    <property type="term" value="F:dipeptidase activity"/>
    <property type="evidence" value="ECO:0007669"/>
    <property type="project" value="InterPro"/>
</dbReference>
<dbReference type="GeneID" id="106071654"/>
<dbReference type="AlphaFoldDB" id="A0A9U8EHX2"/>
<dbReference type="NCBIfam" id="TIGR01891">
    <property type="entry name" value="amidohydrolases"/>
    <property type="match status" value="1"/>
</dbReference>